<dbReference type="EMBL" id="GISG01129540">
    <property type="protein sequence ID" value="MBA4642712.1"/>
    <property type="molecule type" value="Transcribed_RNA"/>
</dbReference>
<evidence type="ECO:0000313" key="1">
    <source>
        <dbReference type="EMBL" id="MBA4642713.1"/>
    </source>
</evidence>
<dbReference type="EMBL" id="GISG01129541">
    <property type="protein sequence ID" value="MBA4642713.1"/>
    <property type="molecule type" value="Transcribed_RNA"/>
</dbReference>
<dbReference type="AlphaFoldDB" id="A0A7C8ZIB1"/>
<reference evidence="1" key="1">
    <citation type="journal article" date="2013" name="J. Plant Res.">
        <title>Effect of fungi and light on seed germination of three Opuntia species from semiarid lands of central Mexico.</title>
        <authorList>
            <person name="Delgado-Sanchez P."/>
            <person name="Jimenez-Bremont J.F."/>
            <person name="Guerrero-Gonzalez Mde L."/>
            <person name="Flores J."/>
        </authorList>
    </citation>
    <scope>NUCLEOTIDE SEQUENCE</scope>
    <source>
        <tissue evidence="1">Cladode</tissue>
    </source>
</reference>
<sequence length="113" mass="13410">MILSCILVTSDSSFWGYIGPAFGRKGKSLYRIGKQEVLSIYIILSFNCLTNESALKRLVLFRVGQQMTYKISYHEYKEERLKICIWEYYCQEFLRLQDFLPSSTLLYLLFHKL</sequence>
<name>A0A7C8ZIB1_OPUST</name>
<reference evidence="1" key="2">
    <citation type="submission" date="2020-07" db="EMBL/GenBank/DDBJ databases">
        <authorList>
            <person name="Vera ALvarez R."/>
            <person name="Arias-Moreno D.M."/>
            <person name="Jimenez-Jacinto V."/>
            <person name="Jimenez-Bremont J.F."/>
            <person name="Swaminathan K."/>
            <person name="Moose S.P."/>
            <person name="Guerrero-Gonzalez M.L."/>
            <person name="Marino-Ramirez L."/>
            <person name="Landsman D."/>
            <person name="Rodriguez-Kessler M."/>
            <person name="Delgado-Sanchez P."/>
        </authorList>
    </citation>
    <scope>NUCLEOTIDE SEQUENCE</scope>
    <source>
        <tissue evidence="1">Cladode</tissue>
    </source>
</reference>
<proteinExistence type="predicted"/>
<organism evidence="1">
    <name type="scientific">Opuntia streptacantha</name>
    <name type="common">Prickly pear cactus</name>
    <name type="synonym">Opuntia cardona</name>
    <dbReference type="NCBI Taxonomy" id="393608"/>
    <lineage>
        <taxon>Eukaryota</taxon>
        <taxon>Viridiplantae</taxon>
        <taxon>Streptophyta</taxon>
        <taxon>Embryophyta</taxon>
        <taxon>Tracheophyta</taxon>
        <taxon>Spermatophyta</taxon>
        <taxon>Magnoliopsida</taxon>
        <taxon>eudicotyledons</taxon>
        <taxon>Gunneridae</taxon>
        <taxon>Pentapetalae</taxon>
        <taxon>Caryophyllales</taxon>
        <taxon>Cactineae</taxon>
        <taxon>Cactaceae</taxon>
        <taxon>Opuntioideae</taxon>
        <taxon>Opuntia</taxon>
    </lineage>
</organism>
<accession>A0A7C8ZIB1</accession>
<protein>
    <submittedName>
        <fullName evidence="1">Uncharacterized protein</fullName>
    </submittedName>
</protein>